<dbReference type="EMBL" id="JOJR01001218">
    <property type="protein sequence ID" value="RCN31787.1"/>
    <property type="molecule type" value="Genomic_DNA"/>
</dbReference>
<keyword evidence="2" id="KW-1185">Reference proteome</keyword>
<protein>
    <submittedName>
        <fullName evidence="1">Uncharacterized protein</fullName>
    </submittedName>
</protein>
<dbReference type="Proteomes" id="UP000252519">
    <property type="component" value="Unassembled WGS sequence"/>
</dbReference>
<name>A0A368FNM3_ANCCA</name>
<reference evidence="1 2" key="1">
    <citation type="submission" date="2014-10" db="EMBL/GenBank/DDBJ databases">
        <title>Draft genome of the hookworm Ancylostoma caninum.</title>
        <authorList>
            <person name="Mitreva M."/>
        </authorList>
    </citation>
    <scope>NUCLEOTIDE SEQUENCE [LARGE SCALE GENOMIC DNA]</scope>
    <source>
        <strain evidence="1 2">Baltimore</strain>
    </source>
</reference>
<comment type="caution">
    <text evidence="1">The sequence shown here is derived from an EMBL/GenBank/DDBJ whole genome shotgun (WGS) entry which is preliminary data.</text>
</comment>
<evidence type="ECO:0000313" key="1">
    <source>
        <dbReference type="EMBL" id="RCN31787.1"/>
    </source>
</evidence>
<evidence type="ECO:0000313" key="2">
    <source>
        <dbReference type="Proteomes" id="UP000252519"/>
    </source>
</evidence>
<gene>
    <name evidence="1" type="ORF">ANCCAN_22425</name>
</gene>
<proteinExistence type="predicted"/>
<dbReference type="AlphaFoldDB" id="A0A368FNM3"/>
<organism evidence="1 2">
    <name type="scientific">Ancylostoma caninum</name>
    <name type="common">Dog hookworm</name>
    <dbReference type="NCBI Taxonomy" id="29170"/>
    <lineage>
        <taxon>Eukaryota</taxon>
        <taxon>Metazoa</taxon>
        <taxon>Ecdysozoa</taxon>
        <taxon>Nematoda</taxon>
        <taxon>Chromadorea</taxon>
        <taxon>Rhabditida</taxon>
        <taxon>Rhabditina</taxon>
        <taxon>Rhabditomorpha</taxon>
        <taxon>Strongyloidea</taxon>
        <taxon>Ancylostomatidae</taxon>
        <taxon>Ancylostomatinae</taxon>
        <taxon>Ancylostoma</taxon>
    </lineage>
</organism>
<accession>A0A368FNM3</accession>
<sequence>MAPNGPSLRIVSPSIDCVKLVHKENLVHTVSTHVMTVKMVVS</sequence>